<dbReference type="HAMAP" id="MF_00139">
    <property type="entry name" value="PurH"/>
    <property type="match status" value="1"/>
</dbReference>
<dbReference type="Proteomes" id="UP000241848">
    <property type="component" value="Unassembled WGS sequence"/>
</dbReference>
<dbReference type="EC" id="3.5.4.10" evidence="8"/>
<dbReference type="EC" id="2.1.2.3" evidence="8"/>
<name>A0A2T2WGA2_9FIRM</name>
<comment type="similarity">
    <text evidence="3 8">Belongs to the PurH family.</text>
</comment>
<evidence type="ECO:0000313" key="11">
    <source>
        <dbReference type="Proteomes" id="UP000241848"/>
    </source>
</evidence>
<gene>
    <name evidence="8" type="primary">purH</name>
    <name evidence="10" type="ORF">C7B45_11535</name>
</gene>
<dbReference type="GO" id="GO:0005829">
    <property type="term" value="C:cytosol"/>
    <property type="evidence" value="ECO:0007669"/>
    <property type="project" value="TreeGrafter"/>
</dbReference>
<dbReference type="InterPro" id="IPR016193">
    <property type="entry name" value="Cytidine_deaminase-like"/>
</dbReference>
<dbReference type="InterPro" id="IPR002695">
    <property type="entry name" value="PurH-like"/>
</dbReference>
<comment type="catalytic activity">
    <reaction evidence="8">
        <text>(6R)-10-formyltetrahydrofolate + 5-amino-1-(5-phospho-beta-D-ribosyl)imidazole-4-carboxamide = 5-formamido-1-(5-phospho-D-ribosyl)imidazole-4-carboxamide + (6S)-5,6,7,8-tetrahydrofolate</text>
        <dbReference type="Rhea" id="RHEA:22192"/>
        <dbReference type="ChEBI" id="CHEBI:57453"/>
        <dbReference type="ChEBI" id="CHEBI:58467"/>
        <dbReference type="ChEBI" id="CHEBI:58475"/>
        <dbReference type="ChEBI" id="CHEBI:195366"/>
        <dbReference type="EC" id="2.1.2.3"/>
    </reaction>
</comment>
<keyword evidence="4 8" id="KW-0808">Transferase</keyword>
<evidence type="ECO:0000259" key="9">
    <source>
        <dbReference type="PROSITE" id="PS51855"/>
    </source>
</evidence>
<comment type="domain">
    <text evidence="8">The IMP cyclohydrolase activity resides in the N-terminal region.</text>
</comment>
<evidence type="ECO:0000256" key="1">
    <source>
        <dbReference type="ARBA" id="ARBA00004844"/>
    </source>
</evidence>
<dbReference type="SMART" id="SM00851">
    <property type="entry name" value="MGS"/>
    <property type="match status" value="1"/>
</dbReference>
<accession>A0A2T2WGA2</accession>
<comment type="catalytic activity">
    <reaction evidence="8">
        <text>IMP + H2O = 5-formamido-1-(5-phospho-D-ribosyl)imidazole-4-carboxamide</text>
        <dbReference type="Rhea" id="RHEA:18445"/>
        <dbReference type="ChEBI" id="CHEBI:15377"/>
        <dbReference type="ChEBI" id="CHEBI:58053"/>
        <dbReference type="ChEBI" id="CHEBI:58467"/>
        <dbReference type="EC" id="3.5.4.10"/>
    </reaction>
</comment>
<dbReference type="InterPro" id="IPR011607">
    <property type="entry name" value="MGS-like_dom"/>
</dbReference>
<evidence type="ECO:0000313" key="10">
    <source>
        <dbReference type="EMBL" id="PSR21253.1"/>
    </source>
</evidence>
<evidence type="ECO:0000256" key="7">
    <source>
        <dbReference type="ARBA" id="ARBA00023268"/>
    </source>
</evidence>
<keyword evidence="6 8" id="KW-0378">Hydrolase</keyword>
<proteinExistence type="inferred from homology"/>
<comment type="pathway">
    <text evidence="1 8">Purine metabolism; IMP biosynthesis via de novo pathway; IMP from 5-formamido-1-(5-phospho-D-ribosyl)imidazole-4-carboxamide: step 1/1.</text>
</comment>
<feature type="domain" description="MGS-like" evidence="9">
    <location>
        <begin position="1"/>
        <end position="143"/>
    </location>
</feature>
<dbReference type="PROSITE" id="PS51855">
    <property type="entry name" value="MGS"/>
    <property type="match status" value="1"/>
</dbReference>
<evidence type="ECO:0000256" key="8">
    <source>
        <dbReference type="HAMAP-Rule" id="MF_00139"/>
    </source>
</evidence>
<reference evidence="10 11" key="1">
    <citation type="journal article" date="2014" name="BMC Genomics">
        <title>Comparison of environmental and isolate Sulfobacillus genomes reveals diverse carbon, sulfur, nitrogen, and hydrogen metabolisms.</title>
        <authorList>
            <person name="Justice N.B."/>
            <person name="Norman A."/>
            <person name="Brown C.T."/>
            <person name="Singh A."/>
            <person name="Thomas B.C."/>
            <person name="Banfield J.F."/>
        </authorList>
    </citation>
    <scope>NUCLEOTIDE SEQUENCE [LARGE SCALE GENOMIC DNA]</scope>
    <source>
        <strain evidence="10">AMDSBA3</strain>
    </source>
</reference>
<organism evidence="10 11">
    <name type="scientific">Sulfobacillus acidophilus</name>
    <dbReference type="NCBI Taxonomy" id="53633"/>
    <lineage>
        <taxon>Bacteria</taxon>
        <taxon>Bacillati</taxon>
        <taxon>Bacillota</taxon>
        <taxon>Clostridia</taxon>
        <taxon>Eubacteriales</taxon>
        <taxon>Clostridiales Family XVII. Incertae Sedis</taxon>
        <taxon>Sulfobacillus</taxon>
    </lineage>
</organism>
<evidence type="ECO:0000256" key="6">
    <source>
        <dbReference type="ARBA" id="ARBA00022801"/>
    </source>
</evidence>
<dbReference type="NCBIfam" id="NF002049">
    <property type="entry name" value="PRK00881.1"/>
    <property type="match status" value="1"/>
</dbReference>
<dbReference type="Pfam" id="PF02142">
    <property type="entry name" value="MGS"/>
    <property type="match status" value="1"/>
</dbReference>
<dbReference type="AlphaFoldDB" id="A0A2T2WGA2"/>
<evidence type="ECO:0000256" key="5">
    <source>
        <dbReference type="ARBA" id="ARBA00022755"/>
    </source>
</evidence>
<comment type="pathway">
    <text evidence="2 8">Purine metabolism; IMP biosynthesis via de novo pathway; 5-formamido-1-(5-phospho-D-ribosyl)imidazole-4-carboxamide from 5-amino-1-(5-phospho-D-ribosyl)imidazole-4-carboxamide (10-formyl THF route): step 1/1.</text>
</comment>
<dbReference type="GO" id="GO:0003937">
    <property type="term" value="F:IMP cyclohydrolase activity"/>
    <property type="evidence" value="ECO:0007669"/>
    <property type="project" value="UniProtKB-UniRule"/>
</dbReference>
<dbReference type="InterPro" id="IPR024051">
    <property type="entry name" value="AICAR_Tfase_dup_dom_sf"/>
</dbReference>
<dbReference type="SUPFAM" id="SSF52335">
    <property type="entry name" value="Methylglyoxal synthase-like"/>
    <property type="match status" value="1"/>
</dbReference>
<dbReference type="PANTHER" id="PTHR11692:SF0">
    <property type="entry name" value="BIFUNCTIONAL PURINE BIOSYNTHESIS PROTEIN ATIC"/>
    <property type="match status" value="1"/>
</dbReference>
<dbReference type="PANTHER" id="PTHR11692">
    <property type="entry name" value="BIFUNCTIONAL PURINE BIOSYNTHESIS PROTEIN PURH"/>
    <property type="match status" value="1"/>
</dbReference>
<dbReference type="Gene3D" id="3.40.50.1380">
    <property type="entry name" value="Methylglyoxal synthase-like domain"/>
    <property type="match status" value="1"/>
</dbReference>
<dbReference type="SUPFAM" id="SSF53927">
    <property type="entry name" value="Cytidine deaminase-like"/>
    <property type="match status" value="1"/>
</dbReference>
<dbReference type="UniPathway" id="UPA00074">
    <property type="reaction ID" value="UER00133"/>
</dbReference>
<comment type="caution">
    <text evidence="10">The sequence shown here is derived from an EMBL/GenBank/DDBJ whole genome shotgun (WGS) entry which is preliminary data.</text>
</comment>
<dbReference type="CDD" id="cd01421">
    <property type="entry name" value="IMPCH"/>
    <property type="match status" value="1"/>
</dbReference>
<evidence type="ECO:0000256" key="4">
    <source>
        <dbReference type="ARBA" id="ARBA00022679"/>
    </source>
</evidence>
<dbReference type="SMART" id="SM00798">
    <property type="entry name" value="AICARFT_IMPCHas"/>
    <property type="match status" value="1"/>
</dbReference>
<sequence length="502" mass="54267">MDAWALISVSDKEGVEDVARSLQEQGLKLLATSSTAQYLQERGLAVQTVESLTGFGAILDGRVKTLHPVIYAGLLASSGASHQAQRIGLGAPDIRVVIVNLYPFEQRWQGEDVDTSLIEEIDIGGVSLLRAGAKNFERVAVLVSPTQYAAFLAVPWAEQDTSFRRRLARVAFEHVAYYDAVIAQALRAPDEPWPEQLVLAGRRQGSLRYGENPHQPGAFYRTVPGRGFATASIVQGKGLSYNNYADADTAVRLAYDFEQPTAVVVKHQTPCAVAVADSIDRAYVRAHEADPVSIFGGIVAVNRPVDGPLAQHLTDIFLEVVVAPAVTDEARAVLAQKKNLRVLVMPKEPIENWDLRGIWGGFLVQPHDTFKSARRKWRHVAGPESSPAVEEDLELAWKVVARAKSNAIVVAKAGVTLGIGSGQTNRIDAARQALERAGAGARGAVLASDGFFPFDDVLRLASECGVAVVIEPGGSVRDQDSIMVADAAGITLMMTDERHFRH</sequence>
<dbReference type="InterPro" id="IPR036914">
    <property type="entry name" value="MGS-like_dom_sf"/>
</dbReference>
<keyword evidence="5 8" id="KW-0658">Purine biosynthesis</keyword>
<dbReference type="PIRSF" id="PIRSF000414">
    <property type="entry name" value="AICARFT_IMPCHas"/>
    <property type="match status" value="1"/>
</dbReference>
<dbReference type="Gene3D" id="3.40.140.20">
    <property type="match status" value="2"/>
</dbReference>
<dbReference type="FunFam" id="3.40.50.1380:FF:000001">
    <property type="entry name" value="Bifunctional purine biosynthesis protein PurH"/>
    <property type="match status" value="1"/>
</dbReference>
<evidence type="ECO:0000256" key="3">
    <source>
        <dbReference type="ARBA" id="ARBA00007667"/>
    </source>
</evidence>
<evidence type="ECO:0000256" key="2">
    <source>
        <dbReference type="ARBA" id="ARBA00004954"/>
    </source>
</evidence>
<dbReference type="EMBL" id="PXYV01000038">
    <property type="protein sequence ID" value="PSR21253.1"/>
    <property type="molecule type" value="Genomic_DNA"/>
</dbReference>
<dbReference type="GO" id="GO:0004643">
    <property type="term" value="F:phosphoribosylaminoimidazolecarboxamide formyltransferase activity"/>
    <property type="evidence" value="ECO:0007669"/>
    <property type="project" value="UniProtKB-UniRule"/>
</dbReference>
<dbReference type="GO" id="GO:0006189">
    <property type="term" value="P:'de novo' IMP biosynthetic process"/>
    <property type="evidence" value="ECO:0007669"/>
    <property type="project" value="UniProtKB-UniRule"/>
</dbReference>
<keyword evidence="7 8" id="KW-0511">Multifunctional enzyme</keyword>
<protein>
    <recommendedName>
        <fullName evidence="8">Bifunctional purine biosynthesis protein PurH</fullName>
    </recommendedName>
    <domain>
        <recommendedName>
            <fullName evidence="8">Phosphoribosylaminoimidazolecarboxamide formyltransferase</fullName>
            <ecNumber evidence="8">2.1.2.3</ecNumber>
        </recommendedName>
        <alternativeName>
            <fullName evidence="8">AICAR transformylase</fullName>
        </alternativeName>
    </domain>
    <domain>
        <recommendedName>
            <fullName evidence="8">IMP cyclohydrolase</fullName>
            <ecNumber evidence="8">3.5.4.10</ecNumber>
        </recommendedName>
        <alternativeName>
            <fullName evidence="8">ATIC</fullName>
        </alternativeName>
        <alternativeName>
            <fullName evidence="8">IMP synthase</fullName>
        </alternativeName>
        <alternativeName>
            <fullName evidence="8">Inosinicase</fullName>
        </alternativeName>
    </domain>
</protein>
<dbReference type="Pfam" id="PF01808">
    <property type="entry name" value="AICARFT_IMPCHas"/>
    <property type="match status" value="1"/>
</dbReference>